<evidence type="ECO:0000259" key="8">
    <source>
        <dbReference type="SMART" id="SM01036"/>
    </source>
</evidence>
<evidence type="ECO:0000256" key="1">
    <source>
        <dbReference type="ARBA" id="ARBA00004604"/>
    </source>
</evidence>
<dbReference type="InterPro" id="IPR022125">
    <property type="entry name" value="U3snoRNP10_N"/>
</dbReference>
<reference evidence="10" key="1">
    <citation type="journal article" date="2019" name="Gigascience">
        <title>De novo genome assembly of the endangered Acer yangbiense, a plant species with extremely small populations endemic to Yunnan Province, China.</title>
        <authorList>
            <person name="Yang J."/>
            <person name="Wariss H.M."/>
            <person name="Tao L."/>
            <person name="Zhang R."/>
            <person name="Yun Q."/>
            <person name="Hollingsworth P."/>
            <person name="Dao Z."/>
            <person name="Luo G."/>
            <person name="Guo H."/>
            <person name="Ma Y."/>
            <person name="Sun W."/>
        </authorList>
    </citation>
    <scope>NUCLEOTIDE SEQUENCE [LARGE SCALE GENOMIC DNA]</scope>
    <source>
        <strain evidence="10">cv. br00</strain>
    </source>
</reference>
<dbReference type="Pfam" id="PF23243">
    <property type="entry name" value="HEAT_HEATR1"/>
    <property type="match status" value="1"/>
</dbReference>
<keyword evidence="4" id="KW-0698">rRNA processing</keyword>
<keyword evidence="6" id="KW-0687">Ribonucleoprotein</keyword>
<keyword evidence="5" id="KW-0539">Nucleus</keyword>
<dbReference type="Proteomes" id="UP000326939">
    <property type="component" value="Chromosome 3"/>
</dbReference>
<dbReference type="GO" id="GO:0030515">
    <property type="term" value="F:snoRNA binding"/>
    <property type="evidence" value="ECO:0007669"/>
    <property type="project" value="TreeGrafter"/>
</dbReference>
<evidence type="ECO:0000256" key="5">
    <source>
        <dbReference type="ARBA" id="ARBA00023242"/>
    </source>
</evidence>
<dbReference type="PANTHER" id="PTHR13457">
    <property type="entry name" value="BAP28"/>
    <property type="match status" value="1"/>
</dbReference>
<comment type="similarity">
    <text evidence="2">Belongs to the HEATR1/UTP10 family.</text>
</comment>
<dbReference type="SUPFAM" id="SSF48371">
    <property type="entry name" value="ARM repeat"/>
    <property type="match status" value="2"/>
</dbReference>
<accession>A0A5N5NE05</accession>
<comment type="subcellular location">
    <subcellularLocation>
        <location evidence="1">Nucleus</location>
        <location evidence="1">Nucleolus</location>
    </subcellularLocation>
</comment>
<dbReference type="PANTHER" id="PTHR13457:SF1">
    <property type="entry name" value="HEAT REPEAT-CONTAINING PROTEIN 1"/>
    <property type="match status" value="1"/>
</dbReference>
<gene>
    <name evidence="9" type="ORF">DKX38_004745</name>
</gene>
<sequence length="2356" mass="265320">MKQAFPNVKVAAVHLHGEWNLPNPRSEYIVKIQSAICGTIAPSAANAKELYQKRTPGEKFTYRSSWDPIQPFRIDSSPKPSKLSWKDYPLRVLCSMTTSISSQLQAIRSVIQTGLESKKRPITRPSILFDSKEAADLDIDTILDIALSGLLLPYFNYFNLTLQVCRRLFCSYVLLCLIKCVLFCLLNFTGLEVLVSADERFKNYKKDLFSHKSKELDRELMTAEENKHINTTISSYLRLLSGHLQLPASLRTLEYLIRRYKIHVYNFEDLILCSLPYHDTHAFVRIVQLIDTRNGKWKFLDGVKASGAPPPRNVMVQQCVRDMGVLEALCNYASPAKKFQSSRPVVSFCTAVVIEVLGSITTVNTDIVQRILPFVISGLQPGSKDGSDHKAAALMIVCLLANKVSLSPKLVKSLMRSIAEIVEKDASKSTDLQWFRLSVMALINLVQLQSVNVFPKKVLEILKETREIAGVLIGLSKEFNIDRFLAVLLEALVDNSFSDDTYHHVLVSILETVPIKNFVDRIVSKVLLSCMRMSQKNSNSSSQSGSRAKDILMVLNKIYPFELHQAVQKFLEDAKVQSKNDDAVFEICKMLDGNLDMPASVSDSKIWLALHHPKAEVRRAMLSGLNRHVDLKNMAVDSKRLVTIQDAVLCQLRDDDLTVVQAALSLKGLSEIINPDDFLKALDGVLKKCVSTLRSGASDKSALVNDVAIAFLKTAVSTFQDQIDYSKKLAAMMFPLLLIFKKLYKQTQRLNLEVLELVKEVKWPLYNHLTTVSSEVLVSVVEKIVPILACYNLEKKMQKLQQEVISSINMKIVNGLAETLSVHPGEYMPWLVDSSSDCTFSKTLLFLVLMQSFLRVKNSVGFNITMPWPEVFKFLHNFLGSKFLRHKFLGSSLQKCCNKNWFYFSCMIEGEQFSALFEAFFSFLKTEWGLHSAVVVSGNEFNNEMIQWDCGRFLDQLFDTDLKALNTNILICTFWRLLEAFTSMEDNQQLIGNRLSDLFVFFSNSQSKHFFKEHLHYLVTKCKISPIDFLSGFYTNEDISIAVQVESLHCLTFLCSEPDDRLLLQLLFNFPSLLVPLASDSQWYMNSSSDSMGSTPLFQDLRVASMGCIEGLSALSHRADYLSKKNGNNANWSHFLDELLGLIVQQKRLILSDRNFLPSFLCYLLGSSRNSLLVPQNVEQRFDQSSKEKILAFVLGSGLQLSSFAKMMIISLLKGMGSALLHVKEAESLLSRLLKRRRQYYFEMDRSSLELSKTEVKIMCLLLEVCAMPPSQEGHACEDYLLKALQLDGLSSEEFAIIEPCITVLKKLSAPLYSGLTTEKQELLFRELVILFRNANGDIQNATREALMRLNITCSTVVRTLNFIFDQESRIGGSASGKKKRISKVHQTSTLDGDVVCKVETALCLLSSLLDILILKNDIASRELLIGPLFKLLEKIFSDEWMPAQDENWIKASYGISQTGSSTVCYTQQTLLLVLEDIISSLKNAIPLKDDIKNKIDITMLITCARSAKHGVVRNHVFSLLSSIVKVVPENIMGYILDIFTVAGESTVSQIDSHSQHVFENLISAVVPCWLAETLNTDKLLQVFVNVLPKIAEHRRLSMVVYLLRTLGEHNSLASLLALLFRSLVSRKGLSLLDDTNDLTSSAQREWEYAFAIQICEQYSCRIWLPSLVPLLQLIGAGNSCQEMFMELLFATEVILHKLEDPEFSFKLKSSEDSDKIQETLQELLEQVVCLSQLTYLRRKQINVPDRVRKELKASMRAVLMSTTVVMIPSAYFRGIISLLCNSDGNVKKKALGLLSETLRKRESNKTKRKGRRDSIASSSNDWLHVDGSTLDSFQQMCLEIARLIDDTMDDSDTSLKLSAVSTLEVLAHKYSSNYSVFSMCLPSITKGICSNNLAISSSCLRTTGALVDALGPRAFVQLPQIMENVMKISSKFSAAMSLPEESLMLSILLTLEAVVDKLGGFLSPYLEDIIRLVVHGPEYTSGSKMKLRQKADAVRRLLTEKIPVRLALPPLLKIYPDTVEAGDSSVAVFFEMLGSLVGTMDRSSVGGYNEAIFDLCLRALDLRRQHPVSIQNIDLVEKSIINAMIALTMKLTETMFKPLFIRSIEWAESYVEENDNVIDRAISFYGLVNKLAEKHRSLFVTYFEYLLEGCVRHLTNTVKPKVSGLIQKKKKAKIQEAGSDIKENSVLTLKSWHLRAVVISALHKCFLYDTGSRKFLDSSKFQVLLKPIVSQLIAEPPALLEEHPSIPSVKEVDELLIVCIGQMAVTAGTDLLWKPLNHEVLLQTRSDNIRSRILGLRIAKYLMDNLKEEYLVFLPETIPFLGELLEDLELPVKSLAQDVLKEMESMSGESLRQYL</sequence>
<evidence type="ECO:0000256" key="3">
    <source>
        <dbReference type="ARBA" id="ARBA00022517"/>
    </source>
</evidence>
<comment type="caution">
    <text evidence="9">The sequence shown here is derived from an EMBL/GenBank/DDBJ whole genome shotgun (WGS) entry which is preliminary data.</text>
</comment>
<dbReference type="InterPro" id="IPR056473">
    <property type="entry name" value="HEAT_Utp10/HEAT1"/>
</dbReference>
<dbReference type="InterPro" id="IPR011989">
    <property type="entry name" value="ARM-like"/>
</dbReference>
<keyword evidence="3" id="KW-0690">Ribosome biogenesis</keyword>
<protein>
    <recommendedName>
        <fullName evidence="8">BP28 C-terminal domain-containing protein</fullName>
    </recommendedName>
</protein>
<dbReference type="Pfam" id="PF24477">
    <property type="entry name" value="ARM_At3g06530"/>
    <property type="match status" value="2"/>
</dbReference>
<keyword evidence="7" id="KW-0472">Membrane</keyword>
<evidence type="ECO:0000313" key="10">
    <source>
        <dbReference type="Proteomes" id="UP000326939"/>
    </source>
</evidence>
<dbReference type="GO" id="GO:0000462">
    <property type="term" value="P:maturation of SSU-rRNA from tricistronic rRNA transcript (SSU-rRNA, 5.8S rRNA, LSU-rRNA)"/>
    <property type="evidence" value="ECO:0007669"/>
    <property type="project" value="TreeGrafter"/>
</dbReference>
<keyword evidence="7" id="KW-0812">Transmembrane</keyword>
<dbReference type="SMART" id="SM01036">
    <property type="entry name" value="BP28CT"/>
    <property type="match status" value="1"/>
</dbReference>
<dbReference type="GO" id="GO:0032040">
    <property type="term" value="C:small-subunit processome"/>
    <property type="evidence" value="ECO:0007669"/>
    <property type="project" value="TreeGrafter"/>
</dbReference>
<keyword evidence="7" id="KW-1133">Transmembrane helix</keyword>
<evidence type="ECO:0000256" key="7">
    <source>
        <dbReference type="SAM" id="Phobius"/>
    </source>
</evidence>
<evidence type="ECO:0000256" key="4">
    <source>
        <dbReference type="ARBA" id="ARBA00022552"/>
    </source>
</evidence>
<dbReference type="InterPro" id="IPR040191">
    <property type="entry name" value="UTP10"/>
</dbReference>
<evidence type="ECO:0000256" key="2">
    <source>
        <dbReference type="ARBA" id="ARBA00010559"/>
    </source>
</evidence>
<dbReference type="InterPro" id="IPR056384">
    <property type="entry name" value="ARM_At3g06530"/>
</dbReference>
<dbReference type="GO" id="GO:0045943">
    <property type="term" value="P:positive regulation of transcription by RNA polymerase I"/>
    <property type="evidence" value="ECO:0007669"/>
    <property type="project" value="TreeGrafter"/>
</dbReference>
<evidence type="ECO:0000313" key="9">
    <source>
        <dbReference type="EMBL" id="KAB5564691.1"/>
    </source>
</evidence>
<evidence type="ECO:0000256" key="6">
    <source>
        <dbReference type="ARBA" id="ARBA00023274"/>
    </source>
</evidence>
<dbReference type="Pfam" id="PF08146">
    <property type="entry name" value="BP28CT"/>
    <property type="match status" value="1"/>
</dbReference>
<dbReference type="InterPro" id="IPR012954">
    <property type="entry name" value="BP28_C_dom"/>
</dbReference>
<feature type="domain" description="BP28 C-terminal" evidence="8">
    <location>
        <begin position="2043"/>
        <end position="2214"/>
    </location>
</feature>
<organism evidence="9 10">
    <name type="scientific">Salix brachista</name>
    <dbReference type="NCBI Taxonomy" id="2182728"/>
    <lineage>
        <taxon>Eukaryota</taxon>
        <taxon>Viridiplantae</taxon>
        <taxon>Streptophyta</taxon>
        <taxon>Embryophyta</taxon>
        <taxon>Tracheophyta</taxon>
        <taxon>Spermatophyta</taxon>
        <taxon>Magnoliopsida</taxon>
        <taxon>eudicotyledons</taxon>
        <taxon>Gunneridae</taxon>
        <taxon>Pentapetalae</taxon>
        <taxon>rosids</taxon>
        <taxon>fabids</taxon>
        <taxon>Malpighiales</taxon>
        <taxon>Salicaceae</taxon>
        <taxon>Saliceae</taxon>
        <taxon>Salix</taxon>
    </lineage>
</organism>
<keyword evidence="10" id="KW-1185">Reference proteome</keyword>
<proteinExistence type="inferred from homology"/>
<dbReference type="Pfam" id="PF12397">
    <property type="entry name" value="U3snoRNP10"/>
    <property type="match status" value="1"/>
</dbReference>
<dbReference type="InterPro" id="IPR016024">
    <property type="entry name" value="ARM-type_fold"/>
</dbReference>
<name>A0A5N5NE05_9ROSI</name>
<feature type="transmembrane region" description="Helical" evidence="7">
    <location>
        <begin position="172"/>
        <end position="195"/>
    </location>
</feature>
<dbReference type="EMBL" id="VDCV01000003">
    <property type="protein sequence ID" value="KAB5564691.1"/>
    <property type="molecule type" value="Genomic_DNA"/>
</dbReference>
<dbReference type="GO" id="GO:0030686">
    <property type="term" value="C:90S preribosome"/>
    <property type="evidence" value="ECO:0007669"/>
    <property type="project" value="TreeGrafter"/>
</dbReference>
<dbReference type="GO" id="GO:0034455">
    <property type="term" value="C:t-UTP complex"/>
    <property type="evidence" value="ECO:0007669"/>
    <property type="project" value="TreeGrafter"/>
</dbReference>
<dbReference type="Gene3D" id="1.25.10.10">
    <property type="entry name" value="Leucine-rich Repeat Variant"/>
    <property type="match status" value="1"/>
</dbReference>